<evidence type="ECO:0000256" key="10">
    <source>
        <dbReference type="ARBA" id="ARBA00022918"/>
    </source>
</evidence>
<dbReference type="Proteomes" id="UP000765509">
    <property type="component" value="Unassembled WGS sequence"/>
</dbReference>
<evidence type="ECO:0000256" key="14">
    <source>
        <dbReference type="ARBA" id="ARBA00049244"/>
    </source>
</evidence>
<keyword evidence="17" id="KW-1185">Reference proteome</keyword>
<gene>
    <name evidence="16" type="ORF">O181_082811</name>
</gene>
<dbReference type="OrthoDB" id="3243429at2759"/>
<keyword evidence="11" id="KW-0239">DNA-directed DNA polymerase</keyword>
<keyword evidence="7" id="KW-0460">Magnesium</keyword>
<keyword evidence="12" id="KW-0233">DNA recombination</keyword>
<evidence type="ECO:0000256" key="1">
    <source>
        <dbReference type="ARBA" id="ARBA00022578"/>
    </source>
</evidence>
<dbReference type="GO" id="GO:0005634">
    <property type="term" value="C:nucleus"/>
    <property type="evidence" value="ECO:0007669"/>
    <property type="project" value="UniProtKB-ARBA"/>
</dbReference>
<accession>A0A9Q3FTD6</accession>
<keyword evidence="2" id="KW-0548">Nucleotidyltransferase</keyword>
<comment type="catalytic activity">
    <reaction evidence="14">
        <text>DNA(n) + a 2'-deoxyribonucleoside 5'-triphosphate = DNA(n+1) + diphosphate</text>
        <dbReference type="Rhea" id="RHEA:22508"/>
        <dbReference type="Rhea" id="RHEA-COMP:17339"/>
        <dbReference type="Rhea" id="RHEA-COMP:17340"/>
        <dbReference type="ChEBI" id="CHEBI:33019"/>
        <dbReference type="ChEBI" id="CHEBI:61560"/>
        <dbReference type="ChEBI" id="CHEBI:173112"/>
        <dbReference type="EC" id="2.7.7.7"/>
    </reaction>
</comment>
<dbReference type="GO" id="GO:0015074">
    <property type="term" value="P:DNA integration"/>
    <property type="evidence" value="ECO:0007669"/>
    <property type="project" value="UniProtKB-KW"/>
</dbReference>
<dbReference type="Gene3D" id="3.30.420.10">
    <property type="entry name" value="Ribonuclease H-like superfamily/Ribonuclease H"/>
    <property type="match status" value="1"/>
</dbReference>
<evidence type="ECO:0000256" key="13">
    <source>
        <dbReference type="ARBA" id="ARBA00048173"/>
    </source>
</evidence>
<evidence type="ECO:0000256" key="2">
    <source>
        <dbReference type="ARBA" id="ARBA00022695"/>
    </source>
</evidence>
<reference evidence="16" key="1">
    <citation type="submission" date="2021-03" db="EMBL/GenBank/DDBJ databases">
        <title>Draft genome sequence of rust myrtle Austropuccinia psidii MF-1, a brazilian biotype.</title>
        <authorList>
            <person name="Quecine M.C."/>
            <person name="Pachon D.M.R."/>
            <person name="Bonatelli M.L."/>
            <person name="Correr F.H."/>
            <person name="Franceschini L.M."/>
            <person name="Leite T.F."/>
            <person name="Margarido G.R.A."/>
            <person name="Almeida C.A."/>
            <person name="Ferrarezi J.A."/>
            <person name="Labate C.A."/>
        </authorList>
    </citation>
    <scope>NUCLEOTIDE SEQUENCE</scope>
    <source>
        <strain evidence="16">MF-1</strain>
    </source>
</reference>
<evidence type="ECO:0000256" key="11">
    <source>
        <dbReference type="ARBA" id="ARBA00022932"/>
    </source>
</evidence>
<sequence length="110" mass="12145">MVSNVVSDNGTELKNLDLLLFFQKEGISHLVTSSYTPQQNPIAERGNRTTVNKARCLLKDSGLPLSYWAEEVNTAVYLENLTPNTRGISLGPACRSLTRILADVSKLTQH</sequence>
<dbReference type="GO" id="GO:0016787">
    <property type="term" value="F:hydrolase activity"/>
    <property type="evidence" value="ECO:0007669"/>
    <property type="project" value="UniProtKB-KW"/>
</dbReference>
<keyword evidence="1" id="KW-0815">Transposition</keyword>
<evidence type="ECO:0000256" key="5">
    <source>
        <dbReference type="ARBA" id="ARBA00022759"/>
    </source>
</evidence>
<dbReference type="GO" id="GO:0003887">
    <property type="term" value="F:DNA-directed DNA polymerase activity"/>
    <property type="evidence" value="ECO:0007669"/>
    <property type="project" value="UniProtKB-KW"/>
</dbReference>
<organism evidence="16 17">
    <name type="scientific">Austropuccinia psidii MF-1</name>
    <dbReference type="NCBI Taxonomy" id="1389203"/>
    <lineage>
        <taxon>Eukaryota</taxon>
        <taxon>Fungi</taxon>
        <taxon>Dikarya</taxon>
        <taxon>Basidiomycota</taxon>
        <taxon>Pucciniomycotina</taxon>
        <taxon>Pucciniomycetes</taxon>
        <taxon>Pucciniales</taxon>
        <taxon>Sphaerophragmiaceae</taxon>
        <taxon>Austropuccinia</taxon>
    </lineage>
</organism>
<dbReference type="InterPro" id="IPR039537">
    <property type="entry name" value="Retrotran_Ty1/copia-like"/>
</dbReference>
<evidence type="ECO:0000256" key="4">
    <source>
        <dbReference type="ARBA" id="ARBA00022723"/>
    </source>
</evidence>
<protein>
    <recommendedName>
        <fullName evidence="15">Integrase catalytic domain-containing protein</fullName>
    </recommendedName>
</protein>
<keyword evidence="6" id="KW-0378">Hydrolase</keyword>
<dbReference type="GO" id="GO:0003723">
    <property type="term" value="F:RNA binding"/>
    <property type="evidence" value="ECO:0007669"/>
    <property type="project" value="UniProtKB-KW"/>
</dbReference>
<keyword evidence="11" id="KW-0808">Transferase</keyword>
<evidence type="ECO:0000256" key="12">
    <source>
        <dbReference type="ARBA" id="ARBA00023172"/>
    </source>
</evidence>
<dbReference type="AlphaFoldDB" id="A0A9Q3FTD6"/>
<dbReference type="GO" id="GO:0003964">
    <property type="term" value="F:RNA-directed DNA polymerase activity"/>
    <property type="evidence" value="ECO:0007669"/>
    <property type="project" value="UniProtKB-KW"/>
</dbReference>
<comment type="catalytic activity">
    <reaction evidence="13">
        <text>DNA(n) + a 2'-deoxyribonucleoside 5'-triphosphate = DNA(n+1) + diphosphate</text>
        <dbReference type="Rhea" id="RHEA:22508"/>
        <dbReference type="Rhea" id="RHEA-COMP:17339"/>
        <dbReference type="Rhea" id="RHEA-COMP:17340"/>
        <dbReference type="ChEBI" id="CHEBI:33019"/>
        <dbReference type="ChEBI" id="CHEBI:61560"/>
        <dbReference type="ChEBI" id="CHEBI:173112"/>
        <dbReference type="EC" id="2.7.7.49"/>
    </reaction>
</comment>
<dbReference type="PANTHER" id="PTHR42648:SF11">
    <property type="entry name" value="TRANSPOSON TY4-P GAG-POL POLYPROTEIN"/>
    <property type="match status" value="1"/>
</dbReference>
<evidence type="ECO:0000256" key="9">
    <source>
        <dbReference type="ARBA" id="ARBA00022908"/>
    </source>
</evidence>
<dbReference type="GO" id="GO:0046872">
    <property type="term" value="F:metal ion binding"/>
    <property type="evidence" value="ECO:0007669"/>
    <property type="project" value="UniProtKB-KW"/>
</dbReference>
<evidence type="ECO:0000256" key="8">
    <source>
        <dbReference type="ARBA" id="ARBA00022884"/>
    </source>
</evidence>
<evidence type="ECO:0000313" key="16">
    <source>
        <dbReference type="EMBL" id="MBW0543096.1"/>
    </source>
</evidence>
<keyword evidence="10" id="KW-0695">RNA-directed DNA polymerase</keyword>
<dbReference type="EMBL" id="AVOT02047824">
    <property type="protein sequence ID" value="MBW0543096.1"/>
    <property type="molecule type" value="Genomic_DNA"/>
</dbReference>
<dbReference type="PROSITE" id="PS50994">
    <property type="entry name" value="INTEGRASE"/>
    <property type="match status" value="1"/>
</dbReference>
<dbReference type="SUPFAM" id="SSF53098">
    <property type="entry name" value="Ribonuclease H-like"/>
    <property type="match status" value="1"/>
</dbReference>
<keyword evidence="8" id="KW-0694">RNA-binding</keyword>
<dbReference type="GO" id="GO:0006310">
    <property type="term" value="P:DNA recombination"/>
    <property type="evidence" value="ECO:0007669"/>
    <property type="project" value="UniProtKB-KW"/>
</dbReference>
<evidence type="ECO:0000256" key="6">
    <source>
        <dbReference type="ARBA" id="ARBA00022801"/>
    </source>
</evidence>
<dbReference type="PANTHER" id="PTHR42648">
    <property type="entry name" value="TRANSPOSASE, PUTATIVE-RELATED"/>
    <property type="match status" value="1"/>
</dbReference>
<dbReference type="InterPro" id="IPR036397">
    <property type="entry name" value="RNaseH_sf"/>
</dbReference>
<evidence type="ECO:0000256" key="3">
    <source>
        <dbReference type="ARBA" id="ARBA00022722"/>
    </source>
</evidence>
<evidence type="ECO:0000313" key="17">
    <source>
        <dbReference type="Proteomes" id="UP000765509"/>
    </source>
</evidence>
<keyword evidence="5" id="KW-0255">Endonuclease</keyword>
<evidence type="ECO:0000256" key="7">
    <source>
        <dbReference type="ARBA" id="ARBA00022842"/>
    </source>
</evidence>
<dbReference type="InterPro" id="IPR001584">
    <property type="entry name" value="Integrase_cat-core"/>
</dbReference>
<dbReference type="GO" id="GO:0032196">
    <property type="term" value="P:transposition"/>
    <property type="evidence" value="ECO:0007669"/>
    <property type="project" value="UniProtKB-KW"/>
</dbReference>
<dbReference type="GO" id="GO:0004519">
    <property type="term" value="F:endonuclease activity"/>
    <property type="evidence" value="ECO:0007669"/>
    <property type="project" value="UniProtKB-KW"/>
</dbReference>
<evidence type="ECO:0000259" key="15">
    <source>
        <dbReference type="PROSITE" id="PS50994"/>
    </source>
</evidence>
<comment type="caution">
    <text evidence="16">The sequence shown here is derived from an EMBL/GenBank/DDBJ whole genome shotgun (WGS) entry which is preliminary data.</text>
</comment>
<keyword evidence="3" id="KW-0540">Nuclease</keyword>
<name>A0A9Q3FTD6_9BASI</name>
<dbReference type="InterPro" id="IPR012337">
    <property type="entry name" value="RNaseH-like_sf"/>
</dbReference>
<feature type="domain" description="Integrase catalytic" evidence="15">
    <location>
        <begin position="1"/>
        <end position="100"/>
    </location>
</feature>
<proteinExistence type="predicted"/>
<keyword evidence="9" id="KW-0229">DNA integration</keyword>
<keyword evidence="4" id="KW-0479">Metal-binding</keyword>